<sequence length="337" mass="36974">MPEVTAGRLSSNCIEAWENNTPLRTGGWQTASHFTAPCGPHNREKLKTRSGSSSSMRYRYGFGLNALVALAAVAMVIAPGAVCRAATPDTSDYCDPSLCKPNHTHIGCNATTQFGELCPAQTVQLVPMEQPLQELILKLHNGLRSELAGGKMDGFAAAERMAVLEWDDELASLAEYNARTCQYLHDECRGTERYRNAGQNIGRKSGAGNVTIDLERAITDLTNKWWQEYVETNQTVLDDYRAVGEGVDIGHFAQMASDRVTKVGCGATRYYNEARKRSYVYYVCNYSHSNEHGQPVYRKGTQCGKCGEAKCSPTYPGLCEGIGNTIDKELYPATIAS</sequence>
<evidence type="ECO:0000256" key="2">
    <source>
        <dbReference type="ARBA" id="ARBA00022525"/>
    </source>
</evidence>
<dbReference type="GO" id="GO:0005576">
    <property type="term" value="C:extracellular region"/>
    <property type="evidence" value="ECO:0007669"/>
    <property type="project" value="UniProtKB-SubCell"/>
</dbReference>
<keyword evidence="2" id="KW-0964">Secreted</keyword>
<evidence type="ECO:0000259" key="4">
    <source>
        <dbReference type="SMART" id="SM00198"/>
    </source>
</evidence>
<keyword evidence="6" id="KW-1185">Reference proteome</keyword>
<dbReference type="Proteomes" id="UP000075881">
    <property type="component" value="Unassembled WGS sequence"/>
</dbReference>
<dbReference type="InterPro" id="IPR001283">
    <property type="entry name" value="CRISP-related"/>
</dbReference>
<keyword evidence="3" id="KW-0812">Transmembrane</keyword>
<dbReference type="CDD" id="cd05380">
    <property type="entry name" value="CAP_euk"/>
    <property type="match status" value="1"/>
</dbReference>
<dbReference type="Gene3D" id="3.40.33.10">
    <property type="entry name" value="CAP"/>
    <property type="match status" value="1"/>
</dbReference>
<dbReference type="SUPFAM" id="SSF55797">
    <property type="entry name" value="PR-1-like"/>
    <property type="match status" value="1"/>
</dbReference>
<dbReference type="InterPro" id="IPR035940">
    <property type="entry name" value="CAP_sf"/>
</dbReference>
<organism evidence="5 6">
    <name type="scientific">Anopheles christyi</name>
    <dbReference type="NCBI Taxonomy" id="43041"/>
    <lineage>
        <taxon>Eukaryota</taxon>
        <taxon>Metazoa</taxon>
        <taxon>Ecdysozoa</taxon>
        <taxon>Arthropoda</taxon>
        <taxon>Hexapoda</taxon>
        <taxon>Insecta</taxon>
        <taxon>Pterygota</taxon>
        <taxon>Neoptera</taxon>
        <taxon>Endopterygota</taxon>
        <taxon>Diptera</taxon>
        <taxon>Nematocera</taxon>
        <taxon>Culicoidea</taxon>
        <taxon>Culicidae</taxon>
        <taxon>Anophelinae</taxon>
        <taxon>Anopheles</taxon>
    </lineage>
</organism>
<feature type="domain" description="SCP" evidence="4">
    <location>
        <begin position="130"/>
        <end position="293"/>
    </location>
</feature>
<dbReference type="InterPro" id="IPR014044">
    <property type="entry name" value="CAP_dom"/>
</dbReference>
<dbReference type="AlphaFoldDB" id="A0A182KGK0"/>
<reference evidence="5" key="2">
    <citation type="submission" date="2020-05" db="UniProtKB">
        <authorList>
            <consortium name="EnsemblMetazoa"/>
        </authorList>
    </citation>
    <scope>IDENTIFICATION</scope>
    <source>
        <strain evidence="5">ACHKN1017</strain>
    </source>
</reference>
<feature type="transmembrane region" description="Helical" evidence="3">
    <location>
        <begin position="62"/>
        <end position="82"/>
    </location>
</feature>
<evidence type="ECO:0000256" key="3">
    <source>
        <dbReference type="SAM" id="Phobius"/>
    </source>
</evidence>
<protein>
    <recommendedName>
        <fullName evidence="4">SCP domain-containing protein</fullName>
    </recommendedName>
</protein>
<dbReference type="SMART" id="SM00198">
    <property type="entry name" value="SCP"/>
    <property type="match status" value="1"/>
</dbReference>
<keyword evidence="3" id="KW-1133">Transmembrane helix</keyword>
<reference evidence="6" key="1">
    <citation type="submission" date="2013-03" db="EMBL/GenBank/DDBJ databases">
        <title>The Genome Sequence of Anopheles christyi ACHKN1017.</title>
        <authorList>
            <consortium name="The Broad Institute Genomics Platform"/>
            <person name="Neafsey D.E."/>
            <person name="Besansky N."/>
            <person name="Walker B."/>
            <person name="Young S.K."/>
            <person name="Zeng Q."/>
            <person name="Gargeya S."/>
            <person name="Fitzgerald M."/>
            <person name="Haas B."/>
            <person name="Abouelleil A."/>
            <person name="Allen A.W."/>
            <person name="Alvarado L."/>
            <person name="Arachchi H.M."/>
            <person name="Berlin A.M."/>
            <person name="Chapman S.B."/>
            <person name="Gainer-Dewar J."/>
            <person name="Goldberg J."/>
            <person name="Griggs A."/>
            <person name="Gujja S."/>
            <person name="Hansen M."/>
            <person name="Howarth C."/>
            <person name="Imamovic A."/>
            <person name="Ireland A."/>
            <person name="Larimer J."/>
            <person name="McCowan C."/>
            <person name="Murphy C."/>
            <person name="Pearson M."/>
            <person name="Poon T.W."/>
            <person name="Priest M."/>
            <person name="Roberts A."/>
            <person name="Saif S."/>
            <person name="Shea T."/>
            <person name="Sisk P."/>
            <person name="Sykes S."/>
            <person name="Wortman J."/>
            <person name="Nusbaum C."/>
            <person name="Birren B."/>
        </authorList>
    </citation>
    <scope>NUCLEOTIDE SEQUENCE [LARGE SCALE GENOMIC DNA]</scope>
    <source>
        <strain evidence="6">ACHKN1017</strain>
    </source>
</reference>
<evidence type="ECO:0000256" key="1">
    <source>
        <dbReference type="ARBA" id="ARBA00004613"/>
    </source>
</evidence>
<evidence type="ECO:0000313" key="6">
    <source>
        <dbReference type="Proteomes" id="UP000075881"/>
    </source>
</evidence>
<dbReference type="EnsemblMetazoa" id="ACHR009888-RA">
    <property type="protein sequence ID" value="ACHR009888-PA"/>
    <property type="gene ID" value="ACHR009888"/>
</dbReference>
<keyword evidence="3" id="KW-0472">Membrane</keyword>
<dbReference type="PANTHER" id="PTHR10334">
    <property type="entry name" value="CYSTEINE-RICH SECRETORY PROTEIN-RELATED"/>
    <property type="match status" value="1"/>
</dbReference>
<dbReference type="Pfam" id="PF00188">
    <property type="entry name" value="CAP"/>
    <property type="match status" value="1"/>
</dbReference>
<name>A0A182KGK0_9DIPT</name>
<evidence type="ECO:0000313" key="5">
    <source>
        <dbReference type="EnsemblMetazoa" id="ACHR009888-PA"/>
    </source>
</evidence>
<comment type="subcellular location">
    <subcellularLocation>
        <location evidence="1">Secreted</location>
    </subcellularLocation>
</comment>
<accession>A0A182KGK0</accession>
<dbReference type="VEuPathDB" id="VectorBase:ACHR009888"/>
<proteinExistence type="predicted"/>